<dbReference type="Pfam" id="PF00009">
    <property type="entry name" value="GTP_EFTU"/>
    <property type="match status" value="2"/>
</dbReference>
<keyword evidence="4" id="KW-0251">Elongation factor</keyword>
<evidence type="ECO:0000256" key="3">
    <source>
        <dbReference type="ARBA" id="ARBA00022741"/>
    </source>
</evidence>
<dbReference type="Proteomes" id="UP001328107">
    <property type="component" value="Unassembled WGS sequence"/>
</dbReference>
<evidence type="ECO:0000256" key="4">
    <source>
        <dbReference type="ARBA" id="ARBA00022768"/>
    </source>
</evidence>
<dbReference type="PROSITE" id="PS00301">
    <property type="entry name" value="G_TR_1"/>
    <property type="match status" value="1"/>
</dbReference>
<evidence type="ECO:0000313" key="8">
    <source>
        <dbReference type="EMBL" id="GMR53474.1"/>
    </source>
</evidence>
<dbReference type="Gene3D" id="3.40.50.300">
    <property type="entry name" value="P-loop containing nucleotide triphosphate hydrolases"/>
    <property type="match status" value="1"/>
</dbReference>
<dbReference type="SUPFAM" id="SSF50447">
    <property type="entry name" value="Translation proteins"/>
    <property type="match status" value="1"/>
</dbReference>
<dbReference type="GO" id="GO:0005525">
    <property type="term" value="F:GTP binding"/>
    <property type="evidence" value="ECO:0007669"/>
    <property type="project" value="UniProtKB-KW"/>
</dbReference>
<name>A0AAN5I6P5_9BILA</name>
<evidence type="ECO:0000256" key="2">
    <source>
        <dbReference type="ARBA" id="ARBA00011986"/>
    </source>
</evidence>
<comment type="similarity">
    <text evidence="1">Belongs to the TRAFAC class translation factor GTPase superfamily. Classic translation factor GTPase family. EF-Tu/EF-1A subfamily.</text>
</comment>
<dbReference type="InterPro" id="IPR009000">
    <property type="entry name" value="Transl_B-barrel_sf"/>
</dbReference>
<protein>
    <recommendedName>
        <fullName evidence="2">protein-synthesizing GTPase</fullName>
        <ecNumber evidence="2">3.6.5.3</ecNumber>
    </recommendedName>
</protein>
<dbReference type="PANTHER" id="PTHR43721:SF2">
    <property type="entry name" value="ELONGATION FACTOR TU, MITOCHONDRIAL"/>
    <property type="match status" value="1"/>
</dbReference>
<evidence type="ECO:0000256" key="5">
    <source>
        <dbReference type="ARBA" id="ARBA00022917"/>
    </source>
</evidence>
<keyword evidence="6" id="KW-0342">GTP-binding</keyword>
<keyword evidence="3" id="KW-0547">Nucleotide-binding</keyword>
<dbReference type="PANTHER" id="PTHR43721">
    <property type="entry name" value="ELONGATION FACTOR TU-RELATED"/>
    <property type="match status" value="1"/>
</dbReference>
<dbReference type="InterPro" id="IPR050055">
    <property type="entry name" value="EF-Tu_GTPase"/>
</dbReference>
<dbReference type="PRINTS" id="PR00315">
    <property type="entry name" value="ELONGATNFCT"/>
</dbReference>
<dbReference type="SUPFAM" id="SSF52540">
    <property type="entry name" value="P-loop containing nucleoside triphosphate hydrolases"/>
    <property type="match status" value="1"/>
</dbReference>
<dbReference type="Pfam" id="PF03144">
    <property type="entry name" value="GTP_EFTU_D2"/>
    <property type="match status" value="1"/>
</dbReference>
<feature type="domain" description="Tr-type G" evidence="7">
    <location>
        <begin position="47"/>
        <end position="273"/>
    </location>
</feature>
<dbReference type="PROSITE" id="PS51722">
    <property type="entry name" value="G_TR_2"/>
    <property type="match status" value="1"/>
</dbReference>
<evidence type="ECO:0000313" key="9">
    <source>
        <dbReference type="Proteomes" id="UP001328107"/>
    </source>
</evidence>
<dbReference type="FunFam" id="2.40.30.10:FF:000085">
    <property type="entry name" value="Elongation factor Tu"/>
    <property type="match status" value="1"/>
</dbReference>
<sequence length="482" mass="52955">MPSLPISLIGRRLVPRLLTNHPNLLTQNITNQQWHRFFAAAAAASTKINMNVGTIGHIDHGKTTLTAAITTVLSKKGKAKAAKFDDIDKGKEEKKRGITINIAHLGYESDKRRYSHTDCPGHADFIKNMICGTSQMDAAVLVIAATDGVMAQTKEHLLLARSSSYTSLYQSYLPYEHLLSNMNVKLEVAETGSFLFRQIGVKSIIVFINKADLVEEETLDLVEMEARELLSLHGFDGDNAPVLRGSALAALEGTDTSCVEELMKALDEVPDPERKEDEPFIMPVASRTPITGRGTVVVGTVERGVLKKGDKIEVKGEGKTEMSVASDIHVFGKAVKEVRAGDHCGILCRGLKVDNVKRGMWMGHVGAVETTNHVKAEVYLLSEEESGRKIGIRTGFTDKVFCSTWDQVARFDLTSQEMLMPGEHCSTVVILQREMPMRMGMSFTLREGKSKRTIARGIVSEILPSVAVADHNLKKVAESQKN</sequence>
<accession>A0AAN5I6P5</accession>
<dbReference type="InterPro" id="IPR031157">
    <property type="entry name" value="G_TR_CS"/>
</dbReference>
<keyword evidence="5" id="KW-0648">Protein biosynthesis</keyword>
<dbReference type="GO" id="GO:0070125">
    <property type="term" value="P:mitochondrial translational elongation"/>
    <property type="evidence" value="ECO:0007669"/>
    <property type="project" value="TreeGrafter"/>
</dbReference>
<dbReference type="GO" id="GO:0003746">
    <property type="term" value="F:translation elongation factor activity"/>
    <property type="evidence" value="ECO:0007669"/>
    <property type="project" value="UniProtKB-KW"/>
</dbReference>
<evidence type="ECO:0000259" key="7">
    <source>
        <dbReference type="PROSITE" id="PS51722"/>
    </source>
</evidence>
<keyword evidence="9" id="KW-1185">Reference proteome</keyword>
<dbReference type="CDD" id="cd03706">
    <property type="entry name" value="mtEFTU_III"/>
    <property type="match status" value="1"/>
</dbReference>
<comment type="caution">
    <text evidence="8">The sequence shown here is derived from an EMBL/GenBank/DDBJ whole genome shotgun (WGS) entry which is preliminary data.</text>
</comment>
<reference evidence="9" key="1">
    <citation type="submission" date="2022-10" db="EMBL/GenBank/DDBJ databases">
        <title>Genome assembly of Pristionchus species.</title>
        <authorList>
            <person name="Yoshida K."/>
            <person name="Sommer R.J."/>
        </authorList>
    </citation>
    <scope>NUCLEOTIDE SEQUENCE [LARGE SCALE GENOMIC DNA]</scope>
    <source>
        <strain evidence="9">RS5460</strain>
    </source>
</reference>
<dbReference type="EMBL" id="BTRK01000005">
    <property type="protein sequence ID" value="GMR53474.1"/>
    <property type="molecule type" value="Genomic_DNA"/>
</dbReference>
<dbReference type="InterPro" id="IPR041709">
    <property type="entry name" value="EF-Tu_GTP-bd"/>
</dbReference>
<gene>
    <name evidence="8" type="ORF">PMAYCL1PPCAC_23669</name>
</gene>
<dbReference type="InterPro" id="IPR000795">
    <property type="entry name" value="T_Tr_GTP-bd_dom"/>
</dbReference>
<dbReference type="SUPFAM" id="SSF50465">
    <property type="entry name" value="EF-Tu/eEF-1alpha/eIF2-gamma C-terminal domain"/>
    <property type="match status" value="1"/>
</dbReference>
<dbReference type="InterPro" id="IPR004161">
    <property type="entry name" value="EFTu-like_2"/>
</dbReference>
<dbReference type="Gene3D" id="2.40.30.10">
    <property type="entry name" value="Translation factors"/>
    <property type="match status" value="2"/>
</dbReference>
<organism evidence="8 9">
    <name type="scientific">Pristionchus mayeri</name>
    <dbReference type="NCBI Taxonomy" id="1317129"/>
    <lineage>
        <taxon>Eukaryota</taxon>
        <taxon>Metazoa</taxon>
        <taxon>Ecdysozoa</taxon>
        <taxon>Nematoda</taxon>
        <taxon>Chromadorea</taxon>
        <taxon>Rhabditida</taxon>
        <taxon>Rhabditina</taxon>
        <taxon>Diplogasteromorpha</taxon>
        <taxon>Diplogasteroidea</taxon>
        <taxon>Neodiplogasteridae</taxon>
        <taxon>Pristionchus</taxon>
    </lineage>
</organism>
<dbReference type="Pfam" id="PF03143">
    <property type="entry name" value="GTP_EFTU_D3"/>
    <property type="match status" value="1"/>
</dbReference>
<dbReference type="GO" id="GO:0005739">
    <property type="term" value="C:mitochondrion"/>
    <property type="evidence" value="ECO:0007669"/>
    <property type="project" value="TreeGrafter"/>
</dbReference>
<dbReference type="EC" id="3.6.5.3" evidence="2"/>
<dbReference type="CDD" id="cd01884">
    <property type="entry name" value="EF_Tu"/>
    <property type="match status" value="1"/>
</dbReference>
<dbReference type="InterPro" id="IPR027417">
    <property type="entry name" value="P-loop_NTPase"/>
</dbReference>
<dbReference type="AlphaFoldDB" id="A0AAN5I6P5"/>
<evidence type="ECO:0000256" key="1">
    <source>
        <dbReference type="ARBA" id="ARBA00007249"/>
    </source>
</evidence>
<dbReference type="GO" id="GO:0003924">
    <property type="term" value="F:GTPase activity"/>
    <property type="evidence" value="ECO:0007669"/>
    <property type="project" value="InterPro"/>
</dbReference>
<dbReference type="InterPro" id="IPR009001">
    <property type="entry name" value="Transl_elong_EF1A/Init_IF2_C"/>
</dbReference>
<proteinExistence type="inferred from homology"/>
<dbReference type="InterPro" id="IPR004160">
    <property type="entry name" value="Transl_elong_EFTu/EF1A_C"/>
</dbReference>
<evidence type="ECO:0000256" key="6">
    <source>
        <dbReference type="ARBA" id="ARBA00023134"/>
    </source>
</evidence>